<name>A0AAP9J640_AGRTU</name>
<dbReference type="PANTHER" id="PTHR48106:SF18">
    <property type="entry name" value="QUINONE OXIDOREDUCTASE PIG3"/>
    <property type="match status" value="1"/>
</dbReference>
<dbReference type="InterPro" id="IPR011032">
    <property type="entry name" value="GroES-like_sf"/>
</dbReference>
<dbReference type="InterPro" id="IPR013154">
    <property type="entry name" value="ADH-like_N"/>
</dbReference>
<dbReference type="GO" id="GO:0070402">
    <property type="term" value="F:NADPH binding"/>
    <property type="evidence" value="ECO:0007669"/>
    <property type="project" value="TreeGrafter"/>
</dbReference>
<dbReference type="RefSeq" id="WP_163117945.1">
    <property type="nucleotide sequence ID" value="NZ_CP042274.1"/>
</dbReference>
<protein>
    <submittedName>
        <fullName evidence="4">Zinc-binding dehydrogenase</fullName>
    </submittedName>
</protein>
<dbReference type="InterPro" id="IPR013149">
    <property type="entry name" value="ADH-like_C"/>
</dbReference>
<dbReference type="Gene3D" id="3.40.50.720">
    <property type="entry name" value="NAD(P)-binding Rossmann-like Domain"/>
    <property type="match status" value="1"/>
</dbReference>
<dbReference type="InterPro" id="IPR020843">
    <property type="entry name" value="ER"/>
</dbReference>
<reference evidence="4 5" key="1">
    <citation type="journal article" date="2017" name="Genome Announc.">
        <title>Draft Genome Sequence of Agrobacterium tumefaciens Biovar 1 Strain 186, Isolated from Walnut.</title>
        <authorList>
            <person name="Poret-Peterson A.T."/>
            <person name="Bhatnagar S."/>
            <person name="McClean A.E."/>
            <person name="Kluepfel D.A."/>
        </authorList>
    </citation>
    <scope>NUCLEOTIDE SEQUENCE [LARGE SCALE GENOMIC DNA]</scope>
    <source>
        <strain evidence="4 5">186</strain>
    </source>
</reference>
<dbReference type="Gene3D" id="3.90.180.10">
    <property type="entry name" value="Medium-chain alcohol dehydrogenases, catalytic domain"/>
    <property type="match status" value="1"/>
</dbReference>
<dbReference type="PANTHER" id="PTHR48106">
    <property type="entry name" value="QUINONE OXIDOREDUCTASE PIG3-RELATED"/>
    <property type="match status" value="1"/>
</dbReference>
<evidence type="ECO:0000259" key="3">
    <source>
        <dbReference type="SMART" id="SM00829"/>
    </source>
</evidence>
<dbReference type="EMBL" id="CP042274">
    <property type="protein sequence ID" value="QDY94523.2"/>
    <property type="molecule type" value="Genomic_DNA"/>
</dbReference>
<keyword evidence="2" id="KW-0560">Oxidoreductase</keyword>
<dbReference type="SUPFAM" id="SSF50129">
    <property type="entry name" value="GroES-like"/>
    <property type="match status" value="1"/>
</dbReference>
<gene>
    <name evidence="4" type="ORF">CG010_010585</name>
</gene>
<organism evidence="4 5">
    <name type="scientific">Agrobacterium tumefaciens</name>
    <dbReference type="NCBI Taxonomy" id="358"/>
    <lineage>
        <taxon>Bacteria</taxon>
        <taxon>Pseudomonadati</taxon>
        <taxon>Pseudomonadota</taxon>
        <taxon>Alphaproteobacteria</taxon>
        <taxon>Hyphomicrobiales</taxon>
        <taxon>Rhizobiaceae</taxon>
        <taxon>Rhizobium/Agrobacterium group</taxon>
        <taxon>Agrobacterium</taxon>
        <taxon>Agrobacterium tumefaciens complex</taxon>
    </lineage>
</organism>
<evidence type="ECO:0000313" key="5">
    <source>
        <dbReference type="Proteomes" id="UP000222296"/>
    </source>
</evidence>
<dbReference type="SMART" id="SM00829">
    <property type="entry name" value="PKS_ER"/>
    <property type="match status" value="1"/>
</dbReference>
<evidence type="ECO:0000313" key="4">
    <source>
        <dbReference type="EMBL" id="QDY94523.2"/>
    </source>
</evidence>
<dbReference type="AlphaFoldDB" id="A0AAP9J640"/>
<dbReference type="Proteomes" id="UP000222296">
    <property type="component" value="Chromosome Circular"/>
</dbReference>
<keyword evidence="1" id="KW-0521">NADP</keyword>
<sequence>MTESILNPQSNALMRGIVAVGGKFKFATVERPFRAAPGEVLVRIERISINRGELTFPWAQGSAIGWDAYGTVVETSDDGKGPAVGARVATWSFSGGWAEYRVVDRINLAVVPDGVSTTTAAALPVVGLTALRALRQLKLDTGKAIAITGVTGGVGHLLLQLTVNAGLDPTAIVRDQEARLWLEGNGNATGRVTELTDLGVEEIFDAAIDLIGGETLSRLIPAVRSDGTVLVIGSASGQKTQLDTADLVSRRIDLLTFRDYGAGGKDIAHLLDLILTGAISLRATDGGNWSRLTTEAPATLFGRGKVTFAVGE</sequence>
<feature type="domain" description="Enoyl reductase (ER)" evidence="3">
    <location>
        <begin position="21"/>
        <end position="308"/>
    </location>
</feature>
<dbReference type="SUPFAM" id="SSF51735">
    <property type="entry name" value="NAD(P)-binding Rossmann-fold domains"/>
    <property type="match status" value="1"/>
</dbReference>
<evidence type="ECO:0000256" key="2">
    <source>
        <dbReference type="ARBA" id="ARBA00023002"/>
    </source>
</evidence>
<accession>A0AAP9J640</accession>
<evidence type="ECO:0000256" key="1">
    <source>
        <dbReference type="ARBA" id="ARBA00022857"/>
    </source>
</evidence>
<dbReference type="Pfam" id="PF00107">
    <property type="entry name" value="ADH_zinc_N"/>
    <property type="match status" value="1"/>
</dbReference>
<dbReference type="Pfam" id="PF08240">
    <property type="entry name" value="ADH_N"/>
    <property type="match status" value="1"/>
</dbReference>
<proteinExistence type="predicted"/>
<dbReference type="GO" id="GO:0016651">
    <property type="term" value="F:oxidoreductase activity, acting on NAD(P)H"/>
    <property type="evidence" value="ECO:0007669"/>
    <property type="project" value="TreeGrafter"/>
</dbReference>
<dbReference type="InterPro" id="IPR036291">
    <property type="entry name" value="NAD(P)-bd_dom_sf"/>
</dbReference>